<sequence length="514" mass="56713">MKGWKRHWSVCVLFGMSMFFCGQAAFGQQTASAAREQLYIALEEVINLALQNNLDISIKQYNPEIQKEAIRKAEAAFDSSTKSSYSHTFYESESSSRPVGLSSLDASISKLFQFGGSCEVSFDTDVSFYDGTASSPAIDQVTGEPYLQETDLDNDYKHTLTMQYSHPLLKNFGTDVNTAAIKIATTNRDISVSQLRATVIDVLTNVKNAYWSLVDAIAELEANKQSLQLAYDLVEINEAQVNVGTLAPIEVLQAKSQAASREVSVTSAEQAVLNAEDRLKQLLNFAEDDPIWAAAIVPTDQPSEKQPTLSLQDAIATALENREELKQLQQAIQIQEYALNVAANQLKPELYMVGNLSLSGDDTTYSDALGELSGFDNVGVTVGASFSYDLGNRAAKSSYHQTKLALDQKKLSVRNMEKAIFVDVRVKLRNVETAYNLIGATRIARQLSEEQLDAEQKKFNEGLSTNFQVLSYQDELTQARTSESQAITAYNQALAELDEAIGMTLHRHNIAIEE</sequence>
<comment type="caution">
    <text evidence="10">The sequence shown here is derived from an EMBL/GenBank/DDBJ whole genome shotgun (WGS) entry which is preliminary data.</text>
</comment>
<gene>
    <name evidence="10" type="ORF">CSA56_12365</name>
</gene>
<dbReference type="GO" id="GO:0015562">
    <property type="term" value="F:efflux transmembrane transporter activity"/>
    <property type="evidence" value="ECO:0007669"/>
    <property type="project" value="InterPro"/>
</dbReference>
<dbReference type="AlphaFoldDB" id="A0A2G6KEM7"/>
<comment type="subcellular location">
    <subcellularLocation>
        <location evidence="1">Cell outer membrane</location>
    </subcellularLocation>
</comment>
<keyword evidence="3" id="KW-0813">Transport</keyword>
<dbReference type="Gene3D" id="1.20.1600.10">
    <property type="entry name" value="Outer membrane efflux proteins (OEP)"/>
    <property type="match status" value="1"/>
</dbReference>
<dbReference type="GO" id="GO:0009279">
    <property type="term" value="C:cell outer membrane"/>
    <property type="evidence" value="ECO:0007669"/>
    <property type="project" value="UniProtKB-SubCell"/>
</dbReference>
<dbReference type="GO" id="GO:1990281">
    <property type="term" value="C:efflux pump complex"/>
    <property type="evidence" value="ECO:0007669"/>
    <property type="project" value="TreeGrafter"/>
</dbReference>
<evidence type="ECO:0000256" key="8">
    <source>
        <dbReference type="SAM" id="Coils"/>
    </source>
</evidence>
<proteinExistence type="inferred from homology"/>
<keyword evidence="6" id="KW-0472">Membrane</keyword>
<evidence type="ECO:0000256" key="4">
    <source>
        <dbReference type="ARBA" id="ARBA00022452"/>
    </source>
</evidence>
<dbReference type="GO" id="GO:0015288">
    <property type="term" value="F:porin activity"/>
    <property type="evidence" value="ECO:0007669"/>
    <property type="project" value="TreeGrafter"/>
</dbReference>
<comment type="similarity">
    <text evidence="2">Belongs to the outer membrane factor (OMF) (TC 1.B.17) family.</text>
</comment>
<feature type="coiled-coil region" evidence="8">
    <location>
        <begin position="311"/>
        <end position="345"/>
    </location>
</feature>
<dbReference type="EMBL" id="PDSK01000101">
    <property type="protein sequence ID" value="PIE33259.1"/>
    <property type="molecule type" value="Genomic_DNA"/>
</dbReference>
<feature type="chain" id="PRO_5013781522" description="Transporter" evidence="9">
    <location>
        <begin position="25"/>
        <end position="514"/>
    </location>
</feature>
<dbReference type="PANTHER" id="PTHR30026:SF23">
    <property type="entry name" value="TO APRF-PUTATIVE OUTER MEMBRANE EFFLUX PROTEIN OR SECRETED ALKALINE PHOSPHATASE-RELATED"/>
    <property type="match status" value="1"/>
</dbReference>
<evidence type="ECO:0000313" key="10">
    <source>
        <dbReference type="EMBL" id="PIE33259.1"/>
    </source>
</evidence>
<feature type="signal peptide" evidence="9">
    <location>
        <begin position="1"/>
        <end position="24"/>
    </location>
</feature>
<evidence type="ECO:0008006" key="12">
    <source>
        <dbReference type="Google" id="ProtNLM"/>
    </source>
</evidence>
<evidence type="ECO:0000313" key="11">
    <source>
        <dbReference type="Proteomes" id="UP000230821"/>
    </source>
</evidence>
<keyword evidence="7" id="KW-0998">Cell outer membrane</keyword>
<evidence type="ECO:0000256" key="3">
    <source>
        <dbReference type="ARBA" id="ARBA00022448"/>
    </source>
</evidence>
<dbReference type="InterPro" id="IPR003423">
    <property type="entry name" value="OMP_efflux"/>
</dbReference>
<dbReference type="Pfam" id="PF02321">
    <property type="entry name" value="OEP"/>
    <property type="match status" value="2"/>
</dbReference>
<evidence type="ECO:0000256" key="9">
    <source>
        <dbReference type="SAM" id="SignalP"/>
    </source>
</evidence>
<dbReference type="InterPro" id="IPR051906">
    <property type="entry name" value="TolC-like"/>
</dbReference>
<evidence type="ECO:0000256" key="6">
    <source>
        <dbReference type="ARBA" id="ARBA00023136"/>
    </source>
</evidence>
<dbReference type="SUPFAM" id="SSF56954">
    <property type="entry name" value="Outer membrane efflux proteins (OEP)"/>
    <property type="match status" value="1"/>
</dbReference>
<dbReference type="PANTHER" id="PTHR30026">
    <property type="entry name" value="OUTER MEMBRANE PROTEIN TOLC"/>
    <property type="match status" value="1"/>
</dbReference>
<evidence type="ECO:0000256" key="5">
    <source>
        <dbReference type="ARBA" id="ARBA00022692"/>
    </source>
</evidence>
<evidence type="ECO:0000256" key="7">
    <source>
        <dbReference type="ARBA" id="ARBA00023237"/>
    </source>
</evidence>
<name>A0A2G6KEM7_9BACT</name>
<evidence type="ECO:0000256" key="1">
    <source>
        <dbReference type="ARBA" id="ARBA00004442"/>
    </source>
</evidence>
<keyword evidence="9" id="KW-0732">Signal</keyword>
<keyword evidence="8" id="KW-0175">Coiled coil</keyword>
<protein>
    <recommendedName>
        <fullName evidence="12">Transporter</fullName>
    </recommendedName>
</protein>
<keyword evidence="5" id="KW-0812">Transmembrane</keyword>
<dbReference type="Proteomes" id="UP000230821">
    <property type="component" value="Unassembled WGS sequence"/>
</dbReference>
<reference evidence="10 11" key="1">
    <citation type="submission" date="2017-10" db="EMBL/GenBank/DDBJ databases">
        <title>Novel microbial diversity and functional potential in the marine mammal oral microbiome.</title>
        <authorList>
            <person name="Dudek N.K."/>
            <person name="Sun C.L."/>
            <person name="Burstein D."/>
            <person name="Kantor R.S."/>
            <person name="Aliaga Goltsman D.S."/>
            <person name="Bik E.M."/>
            <person name="Thomas B.C."/>
            <person name="Banfield J.F."/>
            <person name="Relman D.A."/>
        </authorList>
    </citation>
    <scope>NUCLEOTIDE SEQUENCE [LARGE SCALE GENOMIC DNA]</scope>
    <source>
        <strain evidence="10">DOLJORAL78_47_16</strain>
    </source>
</reference>
<organism evidence="10 11">
    <name type="scientific">candidate division KSB3 bacterium</name>
    <dbReference type="NCBI Taxonomy" id="2044937"/>
    <lineage>
        <taxon>Bacteria</taxon>
        <taxon>candidate division KSB3</taxon>
    </lineage>
</organism>
<accession>A0A2G6KEM7</accession>
<evidence type="ECO:0000256" key="2">
    <source>
        <dbReference type="ARBA" id="ARBA00007613"/>
    </source>
</evidence>
<keyword evidence="4" id="KW-1134">Transmembrane beta strand</keyword>